<dbReference type="InterPro" id="IPR011990">
    <property type="entry name" value="TPR-like_helical_dom_sf"/>
</dbReference>
<sequence>MNIGAIIKLNRIKQNLTQEELAEGIISISYLSKIENGKIEPNDEVIKLLCLRLGIEINRQIDDETKALCHEWFRLLLSCTDVEKLKEKYNIINELTNTIEDVELQILLKIHLIRYYLKLGKLDPAFEQINHLKDFSNTFTTEQKYFWNKFNGNYYYLKEDYNEALKFYTLSEDFIAHLDVSEEENADLEYSLALTYSKLRITSLALRAAYKALDLYRQIYHFSRCAECHLILGISYRRIHNHEKAIKNYQLAKQLAEHTNNKDIIQLTHLNLGYLYSVQGDTNLAIDHLDMIINEDESLLEDRLSALTTIVKEYYQNGYFKEAKQRISEGLKWIDLDGKDKHVMFYHEIRAFLYMIEEQHEKFEKMMVEEFIPYLEEQKDYAKLTVYAEFLASHFENLHKYKNATKYYKLVNFSYKQITHI</sequence>
<dbReference type="SUPFAM" id="SSF47413">
    <property type="entry name" value="lambda repressor-like DNA-binding domains"/>
    <property type="match status" value="1"/>
</dbReference>
<dbReference type="EMBL" id="LJJC01000006">
    <property type="protein sequence ID" value="KQL51430.1"/>
    <property type="molecule type" value="Genomic_DNA"/>
</dbReference>
<dbReference type="PROSITE" id="PS50005">
    <property type="entry name" value="TPR"/>
    <property type="match status" value="1"/>
</dbReference>
<organism evidence="3 4">
    <name type="scientific">Heyndrickxia shackletonii</name>
    <dbReference type="NCBI Taxonomy" id="157838"/>
    <lineage>
        <taxon>Bacteria</taxon>
        <taxon>Bacillati</taxon>
        <taxon>Bacillota</taxon>
        <taxon>Bacilli</taxon>
        <taxon>Bacillales</taxon>
        <taxon>Bacillaceae</taxon>
        <taxon>Heyndrickxia</taxon>
    </lineage>
</organism>
<dbReference type="CDD" id="cd00093">
    <property type="entry name" value="HTH_XRE"/>
    <property type="match status" value="1"/>
</dbReference>
<dbReference type="AlphaFoldDB" id="A0A0Q3TBG7"/>
<proteinExistence type="predicted"/>
<keyword evidence="4" id="KW-1185">Reference proteome</keyword>
<dbReference type="Proteomes" id="UP000051888">
    <property type="component" value="Unassembled WGS sequence"/>
</dbReference>
<dbReference type="SMART" id="SM00028">
    <property type="entry name" value="TPR"/>
    <property type="match status" value="4"/>
</dbReference>
<dbReference type="PATRIC" id="fig|157838.3.peg.4589"/>
<dbReference type="Pfam" id="PF01381">
    <property type="entry name" value="HTH_3"/>
    <property type="match status" value="1"/>
</dbReference>
<dbReference type="SMART" id="SM00530">
    <property type="entry name" value="HTH_XRE"/>
    <property type="match status" value="1"/>
</dbReference>
<dbReference type="InterPro" id="IPR010982">
    <property type="entry name" value="Lambda_DNA-bd_dom_sf"/>
</dbReference>
<evidence type="ECO:0000313" key="4">
    <source>
        <dbReference type="Proteomes" id="UP000051888"/>
    </source>
</evidence>
<keyword evidence="1" id="KW-0802">TPR repeat</keyword>
<name>A0A0Q3TBG7_9BACI</name>
<dbReference type="PROSITE" id="PS50943">
    <property type="entry name" value="HTH_CROC1"/>
    <property type="match status" value="1"/>
</dbReference>
<feature type="domain" description="HTH cro/C1-type" evidence="2">
    <location>
        <begin position="7"/>
        <end position="60"/>
    </location>
</feature>
<gene>
    <name evidence="3" type="ORF">AN964_20915</name>
</gene>
<dbReference type="Gene3D" id="1.10.260.40">
    <property type="entry name" value="lambda repressor-like DNA-binding domains"/>
    <property type="match status" value="1"/>
</dbReference>
<dbReference type="InterPro" id="IPR019734">
    <property type="entry name" value="TPR_rpt"/>
</dbReference>
<dbReference type="GO" id="GO:0003677">
    <property type="term" value="F:DNA binding"/>
    <property type="evidence" value="ECO:0007669"/>
    <property type="project" value="InterPro"/>
</dbReference>
<dbReference type="STRING" id="157838.AN964_20915"/>
<comment type="caution">
    <text evidence="3">The sequence shown here is derived from an EMBL/GenBank/DDBJ whole genome shotgun (WGS) entry which is preliminary data.</text>
</comment>
<evidence type="ECO:0000259" key="2">
    <source>
        <dbReference type="PROSITE" id="PS50943"/>
    </source>
</evidence>
<evidence type="ECO:0000256" key="1">
    <source>
        <dbReference type="PROSITE-ProRule" id="PRU00339"/>
    </source>
</evidence>
<dbReference type="InterPro" id="IPR001387">
    <property type="entry name" value="Cro/C1-type_HTH"/>
</dbReference>
<accession>A0A0Q3TBG7</accession>
<dbReference type="Gene3D" id="1.25.40.10">
    <property type="entry name" value="Tetratricopeptide repeat domain"/>
    <property type="match status" value="1"/>
</dbReference>
<protein>
    <recommendedName>
        <fullName evidence="2">HTH cro/C1-type domain-containing protein</fullName>
    </recommendedName>
</protein>
<evidence type="ECO:0000313" key="3">
    <source>
        <dbReference type="EMBL" id="KQL51430.1"/>
    </source>
</evidence>
<dbReference type="RefSeq" id="WP_055741736.1">
    <property type="nucleotide sequence ID" value="NZ_JAAIWL010000023.1"/>
</dbReference>
<dbReference type="OrthoDB" id="252257at2"/>
<dbReference type="SUPFAM" id="SSF48452">
    <property type="entry name" value="TPR-like"/>
    <property type="match status" value="1"/>
</dbReference>
<feature type="repeat" description="TPR" evidence="1">
    <location>
        <begin position="226"/>
        <end position="259"/>
    </location>
</feature>
<reference evidence="3 4" key="1">
    <citation type="submission" date="2015-09" db="EMBL/GenBank/DDBJ databases">
        <title>Genome sequencing project for genomic taxonomy and phylogenomics of Bacillus-like bacteria.</title>
        <authorList>
            <person name="Liu B."/>
            <person name="Wang J."/>
            <person name="Zhu Y."/>
            <person name="Liu G."/>
            <person name="Chen Q."/>
            <person name="Chen Z."/>
            <person name="Lan J."/>
            <person name="Che J."/>
            <person name="Ge C."/>
            <person name="Shi H."/>
            <person name="Pan Z."/>
            <person name="Liu X."/>
        </authorList>
    </citation>
    <scope>NUCLEOTIDE SEQUENCE [LARGE SCALE GENOMIC DNA]</scope>
    <source>
        <strain evidence="3 4">LMG 18435</strain>
    </source>
</reference>